<dbReference type="RefSeq" id="WP_115935180.1">
    <property type="nucleotide sequence ID" value="NZ_QRDW01000001.1"/>
</dbReference>
<dbReference type="Proteomes" id="UP000256845">
    <property type="component" value="Unassembled WGS sequence"/>
</dbReference>
<dbReference type="OrthoDB" id="8479315at2"/>
<gene>
    <name evidence="1" type="ORF">DFP90_101899</name>
</gene>
<dbReference type="EMBL" id="QRDW01000001">
    <property type="protein sequence ID" value="RED54096.1"/>
    <property type="molecule type" value="Genomic_DNA"/>
</dbReference>
<accession>A0A3D9HYW3</accession>
<protein>
    <submittedName>
        <fullName evidence="1">PAS domain-containing protein</fullName>
    </submittedName>
</protein>
<dbReference type="AlphaFoldDB" id="A0A3D9HYW3"/>
<proteinExistence type="predicted"/>
<evidence type="ECO:0000313" key="2">
    <source>
        <dbReference type="Proteomes" id="UP000256845"/>
    </source>
</evidence>
<comment type="caution">
    <text evidence="1">The sequence shown here is derived from an EMBL/GenBank/DDBJ whole genome shotgun (WGS) entry which is preliminary data.</text>
</comment>
<reference evidence="1 2" key="1">
    <citation type="submission" date="2018-07" db="EMBL/GenBank/DDBJ databases">
        <title>Genomic Encyclopedia of Type Strains, Phase III (KMG-III): the genomes of soil and plant-associated and newly described type strains.</title>
        <authorList>
            <person name="Whitman W."/>
        </authorList>
    </citation>
    <scope>NUCLEOTIDE SEQUENCE [LARGE SCALE GENOMIC DNA]</scope>
    <source>
        <strain evidence="1 2">CECT 8488</strain>
    </source>
</reference>
<evidence type="ECO:0000313" key="1">
    <source>
        <dbReference type="EMBL" id="RED54096.1"/>
    </source>
</evidence>
<dbReference type="InterPro" id="IPR009922">
    <property type="entry name" value="DUF1457"/>
</dbReference>
<dbReference type="Pfam" id="PF07310">
    <property type="entry name" value="PAS_5"/>
    <property type="match status" value="1"/>
</dbReference>
<sequence>MNSTISPEFVDLYRRPVTGPASFVSSQIKSLYDWWLEFHPMMPAMDAFDIVEHRSLAPNLFLYKILEPGKYQYRLNGEAVVSLTGASQSGRIFSLEDSDEEAQILADYLGEVISSRVPWTCGGSMAHLGKDWMRFESIDCPMAGKDGVVTHILGLMVKLDN</sequence>
<keyword evidence="2" id="KW-1185">Reference proteome</keyword>
<name>A0A3D9HYW3_9PROT</name>
<organism evidence="1 2">
    <name type="scientific">Aestuariispira insulae</name>
    <dbReference type="NCBI Taxonomy" id="1461337"/>
    <lineage>
        <taxon>Bacteria</taxon>
        <taxon>Pseudomonadati</taxon>
        <taxon>Pseudomonadota</taxon>
        <taxon>Alphaproteobacteria</taxon>
        <taxon>Rhodospirillales</taxon>
        <taxon>Kiloniellaceae</taxon>
        <taxon>Aestuariispira</taxon>
    </lineage>
</organism>